<protein>
    <submittedName>
        <fullName evidence="1">Uncharacterized protein</fullName>
    </submittedName>
</protein>
<keyword evidence="2" id="KW-1185">Reference proteome</keyword>
<evidence type="ECO:0000313" key="1">
    <source>
        <dbReference type="EMBL" id="KAL2641767.1"/>
    </source>
</evidence>
<evidence type="ECO:0000313" key="2">
    <source>
        <dbReference type="Proteomes" id="UP001605036"/>
    </source>
</evidence>
<dbReference type="InterPro" id="IPR038985">
    <property type="entry name" value="OPRN-like"/>
</dbReference>
<name>A0ABD1Z4V7_9MARC</name>
<proteinExistence type="predicted"/>
<dbReference type="PANTHER" id="PTHR37904:SF2">
    <property type="entry name" value="OS10G0566900 PROTEIN"/>
    <property type="match status" value="1"/>
</dbReference>
<reference evidence="1 2" key="1">
    <citation type="submission" date="2024-09" db="EMBL/GenBank/DDBJ databases">
        <title>Chromosome-scale assembly of Riccia fluitans.</title>
        <authorList>
            <person name="Paukszto L."/>
            <person name="Sawicki J."/>
            <person name="Karawczyk K."/>
            <person name="Piernik-Szablinska J."/>
            <person name="Szczecinska M."/>
            <person name="Mazdziarz M."/>
        </authorList>
    </citation>
    <scope>NUCLEOTIDE SEQUENCE [LARGE SCALE GENOMIC DNA]</scope>
    <source>
        <strain evidence="1">Rf_01</strain>
        <tissue evidence="1">Aerial parts of the thallus</tissue>
    </source>
</reference>
<dbReference type="AlphaFoldDB" id="A0ABD1Z4V7"/>
<dbReference type="EMBL" id="JBHFFA010000002">
    <property type="protein sequence ID" value="KAL2641767.1"/>
    <property type="molecule type" value="Genomic_DNA"/>
</dbReference>
<accession>A0ABD1Z4V7</accession>
<dbReference type="PANTHER" id="PTHR37904">
    <property type="entry name" value="OS10G0566900 PROTEIN"/>
    <property type="match status" value="1"/>
</dbReference>
<organism evidence="1 2">
    <name type="scientific">Riccia fluitans</name>
    <dbReference type="NCBI Taxonomy" id="41844"/>
    <lineage>
        <taxon>Eukaryota</taxon>
        <taxon>Viridiplantae</taxon>
        <taxon>Streptophyta</taxon>
        <taxon>Embryophyta</taxon>
        <taxon>Marchantiophyta</taxon>
        <taxon>Marchantiopsida</taxon>
        <taxon>Marchantiidae</taxon>
        <taxon>Marchantiales</taxon>
        <taxon>Ricciaceae</taxon>
        <taxon>Riccia</taxon>
    </lineage>
</organism>
<dbReference type="Proteomes" id="UP001605036">
    <property type="component" value="Unassembled WGS sequence"/>
</dbReference>
<sequence>MERLISKYERRFRRAREEMKRQTTEALSTSLEIDVRFDPGPHSTAVETEVGPRPSLHDCVEGLGSLYQMHYDEQKDVSVLLTLLSDQPSTLSEEVQCISYLPGMES</sequence>
<comment type="caution">
    <text evidence="1">The sequence shown here is derived from an EMBL/GenBank/DDBJ whole genome shotgun (WGS) entry which is preliminary data.</text>
</comment>
<gene>
    <name evidence="1" type="ORF">R1flu_009354</name>
</gene>